<dbReference type="InterPro" id="IPR010796">
    <property type="entry name" value="C2_B9-type_dom"/>
</dbReference>
<dbReference type="Proteomes" id="UP000031036">
    <property type="component" value="Unassembled WGS sequence"/>
</dbReference>
<feature type="compositionally biased region" description="Acidic residues" evidence="8">
    <location>
        <begin position="259"/>
        <end position="273"/>
    </location>
</feature>
<evidence type="ECO:0000256" key="4">
    <source>
        <dbReference type="ARBA" id="ARBA00023212"/>
    </source>
</evidence>
<feature type="region of interest" description="Disordered" evidence="8">
    <location>
        <begin position="202"/>
        <end position="273"/>
    </location>
</feature>
<comment type="caution">
    <text evidence="9">The sequence shown here is derived from an EMBL/GenBank/DDBJ whole genome shotgun (WGS) entry which is preliminary data.</text>
</comment>
<evidence type="ECO:0000256" key="3">
    <source>
        <dbReference type="ARBA" id="ARBA00022794"/>
    </source>
</evidence>
<proteinExistence type="inferred from homology"/>
<dbReference type="GO" id="GO:0060271">
    <property type="term" value="P:cilium assembly"/>
    <property type="evidence" value="ECO:0007669"/>
    <property type="project" value="TreeGrafter"/>
</dbReference>
<dbReference type="OMA" id="NMPIEVT"/>
<dbReference type="PANTHER" id="PTHR12968:SF1">
    <property type="entry name" value="B9 DOMAIN-CONTAINING PROTEIN 1"/>
    <property type="match status" value="1"/>
</dbReference>
<reference evidence="9 10" key="1">
    <citation type="submission" date="2014-11" db="EMBL/GenBank/DDBJ databases">
        <title>Genetic blueprint of the zoonotic pathogen Toxocara canis.</title>
        <authorList>
            <person name="Zhu X.-Q."/>
            <person name="Korhonen P.K."/>
            <person name="Cai H."/>
            <person name="Young N.D."/>
            <person name="Nejsum P."/>
            <person name="von Samson-Himmelstjerna G."/>
            <person name="Boag P.R."/>
            <person name="Tan P."/>
            <person name="Li Q."/>
            <person name="Min J."/>
            <person name="Yang Y."/>
            <person name="Wang X."/>
            <person name="Fang X."/>
            <person name="Hall R.S."/>
            <person name="Hofmann A."/>
            <person name="Sternberg P.W."/>
            <person name="Jex A.R."/>
            <person name="Gasser R.B."/>
        </authorList>
    </citation>
    <scope>NUCLEOTIDE SEQUENCE [LARGE SCALE GENOMIC DNA]</scope>
    <source>
        <strain evidence="9">PN_DK_2014</strain>
    </source>
</reference>
<dbReference type="PANTHER" id="PTHR12968">
    <property type="entry name" value="B9 DOMAIN-CONTAINING"/>
    <property type="match status" value="1"/>
</dbReference>
<evidence type="ECO:0000313" key="9">
    <source>
        <dbReference type="EMBL" id="KHN76015.1"/>
    </source>
</evidence>
<dbReference type="EMBL" id="JPKZ01002585">
    <property type="protein sequence ID" value="KHN76015.1"/>
    <property type="molecule type" value="Genomic_DNA"/>
</dbReference>
<accession>A0A0B2V4U6</accession>
<evidence type="ECO:0000313" key="10">
    <source>
        <dbReference type="Proteomes" id="UP000031036"/>
    </source>
</evidence>
<evidence type="ECO:0000256" key="6">
    <source>
        <dbReference type="ARBA" id="ARBA00038411"/>
    </source>
</evidence>
<keyword evidence="4" id="KW-0206">Cytoskeleton</keyword>
<gene>
    <name evidence="9" type="primary">B9d1</name>
    <name evidence="9" type="ORF">Tcan_18172</name>
</gene>
<organism evidence="9 10">
    <name type="scientific">Toxocara canis</name>
    <name type="common">Canine roundworm</name>
    <dbReference type="NCBI Taxonomy" id="6265"/>
    <lineage>
        <taxon>Eukaryota</taxon>
        <taxon>Metazoa</taxon>
        <taxon>Ecdysozoa</taxon>
        <taxon>Nematoda</taxon>
        <taxon>Chromadorea</taxon>
        <taxon>Rhabditida</taxon>
        <taxon>Spirurina</taxon>
        <taxon>Ascaridomorpha</taxon>
        <taxon>Ascaridoidea</taxon>
        <taxon>Toxocaridae</taxon>
        <taxon>Toxocara</taxon>
    </lineage>
</organism>
<sequence>MKSAFVLLLSGQIETAQFPSLNNCYCKYSYVYGNDWEQIGGLDEGLSAKCERATHRDCIVIGLPIEATFTSTNPFRWPQLLLSCYGSDTFGNDVVRGYGAVHIPTVPGRRVRRIAMFVPEASTSVQKFVAWITGKRAEFVDPRIVTSANGRHVTRVRSQGFVNVTMNVVLKDLKKYGYDVIPSSIARISEFPLPKFDLKSTLDKPSTSAEPTAPQNQPASPKKEHKNVKAEQPSSSTGTPSIPRPLPMPRRRSIPAEEQVVEELEADEGSSNA</sequence>
<keyword evidence="2" id="KW-0963">Cytoplasm</keyword>
<evidence type="ECO:0000256" key="7">
    <source>
        <dbReference type="ARBA" id="ARBA00039274"/>
    </source>
</evidence>
<dbReference type="OrthoDB" id="431939at2759"/>
<name>A0A0B2V4U6_TOXCA</name>
<keyword evidence="3" id="KW-0970">Cilium biogenesis/degradation</keyword>
<evidence type="ECO:0000256" key="5">
    <source>
        <dbReference type="ARBA" id="ARBA00023273"/>
    </source>
</evidence>
<dbReference type="STRING" id="6265.A0A0B2V4U6"/>
<comment type="similarity">
    <text evidence="6">Belongs to the B9D family.</text>
</comment>
<protein>
    <recommendedName>
        <fullName evidence="7">B9 domain-containing protein 1</fullName>
    </recommendedName>
</protein>
<comment type="subcellular location">
    <subcellularLocation>
        <location evidence="1">Cytoplasm</location>
        <location evidence="1">Cytoskeleton</location>
        <location evidence="1">Cilium basal body</location>
    </subcellularLocation>
</comment>
<keyword evidence="10" id="KW-1185">Reference proteome</keyword>
<dbReference type="GO" id="GO:0036038">
    <property type="term" value="C:MKS complex"/>
    <property type="evidence" value="ECO:0007669"/>
    <property type="project" value="TreeGrafter"/>
</dbReference>
<evidence type="ECO:0000256" key="1">
    <source>
        <dbReference type="ARBA" id="ARBA00004120"/>
    </source>
</evidence>
<keyword evidence="5" id="KW-0966">Cell projection</keyword>
<dbReference type="PROSITE" id="PS51381">
    <property type="entry name" value="C2_B9"/>
    <property type="match status" value="1"/>
</dbReference>
<dbReference type="Pfam" id="PF07162">
    <property type="entry name" value="B9-C2"/>
    <property type="match status" value="1"/>
</dbReference>
<evidence type="ECO:0000256" key="8">
    <source>
        <dbReference type="SAM" id="MobiDB-lite"/>
    </source>
</evidence>
<feature type="compositionally biased region" description="Polar residues" evidence="8">
    <location>
        <begin position="203"/>
        <end position="219"/>
    </location>
</feature>
<evidence type="ECO:0000256" key="2">
    <source>
        <dbReference type="ARBA" id="ARBA00022490"/>
    </source>
</evidence>
<dbReference type="AlphaFoldDB" id="A0A0B2V4U6"/>